<dbReference type="HOGENOM" id="CLU_673542_0_0_1"/>
<feature type="chain" id="PRO_5002869309" description="Autophagy protein 5" evidence="2">
    <location>
        <begin position="20"/>
        <end position="409"/>
    </location>
</feature>
<dbReference type="Proteomes" id="UP000001449">
    <property type="component" value="Chromosome 15"/>
</dbReference>
<evidence type="ECO:0000313" key="3">
    <source>
        <dbReference type="EMBL" id="EED88475.1"/>
    </source>
</evidence>
<reference evidence="3 4" key="1">
    <citation type="journal article" date="2004" name="Science">
        <title>The genome of the diatom Thalassiosira pseudonana: ecology, evolution, and metabolism.</title>
        <authorList>
            <person name="Armbrust E.V."/>
            <person name="Berges J.A."/>
            <person name="Bowler C."/>
            <person name="Green B.R."/>
            <person name="Martinez D."/>
            <person name="Putnam N.H."/>
            <person name="Zhou S."/>
            <person name="Allen A.E."/>
            <person name="Apt K.E."/>
            <person name="Bechner M."/>
            <person name="Brzezinski M.A."/>
            <person name="Chaal B.K."/>
            <person name="Chiovitti A."/>
            <person name="Davis A.K."/>
            <person name="Demarest M.S."/>
            <person name="Detter J.C."/>
            <person name="Glavina T."/>
            <person name="Goodstein D."/>
            <person name="Hadi M.Z."/>
            <person name="Hellsten U."/>
            <person name="Hildebrand M."/>
            <person name="Jenkins B.D."/>
            <person name="Jurka J."/>
            <person name="Kapitonov V.V."/>
            <person name="Kroger N."/>
            <person name="Lau W.W."/>
            <person name="Lane T.W."/>
            <person name="Larimer F.W."/>
            <person name="Lippmeier J.C."/>
            <person name="Lucas S."/>
            <person name="Medina M."/>
            <person name="Montsant A."/>
            <person name="Obornik M."/>
            <person name="Parker M.S."/>
            <person name="Palenik B."/>
            <person name="Pazour G.J."/>
            <person name="Richardson P.M."/>
            <person name="Rynearson T.A."/>
            <person name="Saito M.A."/>
            <person name="Schwartz D.C."/>
            <person name="Thamatrakoln K."/>
            <person name="Valentin K."/>
            <person name="Vardi A."/>
            <person name="Wilkerson F.P."/>
            <person name="Rokhsar D.S."/>
        </authorList>
    </citation>
    <scope>NUCLEOTIDE SEQUENCE [LARGE SCALE GENOMIC DNA]</scope>
    <source>
        <strain evidence="3 4">CCMP1335</strain>
    </source>
</reference>
<evidence type="ECO:0000256" key="1">
    <source>
        <dbReference type="SAM" id="MobiDB-lite"/>
    </source>
</evidence>
<dbReference type="eggNOG" id="ENOG502SUS3">
    <property type="taxonomic scope" value="Eukaryota"/>
</dbReference>
<feature type="region of interest" description="Disordered" evidence="1">
    <location>
        <begin position="280"/>
        <end position="307"/>
    </location>
</feature>
<name>B8CDB1_THAPS</name>
<dbReference type="InParanoid" id="B8CDB1"/>
<dbReference type="EMBL" id="CM000650">
    <property type="protein sequence ID" value="EED88475.1"/>
    <property type="molecule type" value="Genomic_DNA"/>
</dbReference>
<dbReference type="KEGG" id="tps:THAPSDRAFT_10232"/>
<feature type="region of interest" description="Disordered" evidence="1">
    <location>
        <begin position="367"/>
        <end position="386"/>
    </location>
</feature>
<accession>B8CDB1</accession>
<feature type="signal peptide" evidence="2">
    <location>
        <begin position="1"/>
        <end position="19"/>
    </location>
</feature>
<reference evidence="3 4" key="2">
    <citation type="journal article" date="2008" name="Nature">
        <title>The Phaeodactylum genome reveals the evolutionary history of diatom genomes.</title>
        <authorList>
            <person name="Bowler C."/>
            <person name="Allen A.E."/>
            <person name="Badger J.H."/>
            <person name="Grimwood J."/>
            <person name="Jabbari K."/>
            <person name="Kuo A."/>
            <person name="Maheswari U."/>
            <person name="Martens C."/>
            <person name="Maumus F."/>
            <person name="Otillar R.P."/>
            <person name="Rayko E."/>
            <person name="Salamov A."/>
            <person name="Vandepoele K."/>
            <person name="Beszteri B."/>
            <person name="Gruber A."/>
            <person name="Heijde M."/>
            <person name="Katinka M."/>
            <person name="Mock T."/>
            <person name="Valentin K."/>
            <person name="Verret F."/>
            <person name="Berges J.A."/>
            <person name="Brownlee C."/>
            <person name="Cadoret J.P."/>
            <person name="Chiovitti A."/>
            <person name="Choi C.J."/>
            <person name="Coesel S."/>
            <person name="De Martino A."/>
            <person name="Detter J.C."/>
            <person name="Durkin C."/>
            <person name="Falciatore A."/>
            <person name="Fournet J."/>
            <person name="Haruta M."/>
            <person name="Huysman M.J."/>
            <person name="Jenkins B.D."/>
            <person name="Jiroutova K."/>
            <person name="Jorgensen R.E."/>
            <person name="Joubert Y."/>
            <person name="Kaplan A."/>
            <person name="Kroger N."/>
            <person name="Kroth P.G."/>
            <person name="La Roche J."/>
            <person name="Lindquist E."/>
            <person name="Lommer M."/>
            <person name="Martin-Jezequel V."/>
            <person name="Lopez P.J."/>
            <person name="Lucas S."/>
            <person name="Mangogna M."/>
            <person name="McGinnis K."/>
            <person name="Medlin L.K."/>
            <person name="Montsant A."/>
            <person name="Oudot-Le Secq M.P."/>
            <person name="Napoli C."/>
            <person name="Obornik M."/>
            <person name="Parker M.S."/>
            <person name="Petit J.L."/>
            <person name="Porcel B.M."/>
            <person name="Poulsen N."/>
            <person name="Robison M."/>
            <person name="Rychlewski L."/>
            <person name="Rynearson T.A."/>
            <person name="Schmutz J."/>
            <person name="Shapiro H."/>
            <person name="Siaut M."/>
            <person name="Stanley M."/>
            <person name="Sussman M.R."/>
            <person name="Taylor A.R."/>
            <person name="Vardi A."/>
            <person name="von Dassow P."/>
            <person name="Vyverman W."/>
            <person name="Willis A."/>
            <person name="Wyrwicz L.S."/>
            <person name="Rokhsar D.S."/>
            <person name="Weissenbach J."/>
            <person name="Armbrust E.V."/>
            <person name="Green B.R."/>
            <person name="Van de Peer Y."/>
            <person name="Grigoriev I.V."/>
        </authorList>
    </citation>
    <scope>NUCLEOTIDE SEQUENCE [LARGE SCALE GENOMIC DNA]</scope>
    <source>
        <strain evidence="3 4">CCMP1335</strain>
    </source>
</reference>
<dbReference type="RefSeq" id="XP_002294120.1">
    <property type="nucleotide sequence ID" value="XM_002294084.1"/>
</dbReference>
<keyword evidence="4" id="KW-1185">Reference proteome</keyword>
<dbReference type="GeneID" id="7450280"/>
<protein>
    <recommendedName>
        <fullName evidence="5">Autophagy protein 5</fullName>
    </recommendedName>
</protein>
<dbReference type="AlphaFoldDB" id="B8CDB1"/>
<evidence type="ECO:0008006" key="5">
    <source>
        <dbReference type="Google" id="ProtNLM"/>
    </source>
</evidence>
<gene>
    <name evidence="3" type="ORF">THAPSDRAFT_10232</name>
</gene>
<keyword evidence="2" id="KW-0732">Signal</keyword>
<organism evidence="3 4">
    <name type="scientific">Thalassiosira pseudonana</name>
    <name type="common">Marine diatom</name>
    <name type="synonym">Cyclotella nana</name>
    <dbReference type="NCBI Taxonomy" id="35128"/>
    <lineage>
        <taxon>Eukaryota</taxon>
        <taxon>Sar</taxon>
        <taxon>Stramenopiles</taxon>
        <taxon>Ochrophyta</taxon>
        <taxon>Bacillariophyta</taxon>
        <taxon>Coscinodiscophyceae</taxon>
        <taxon>Thalassiosirophycidae</taxon>
        <taxon>Thalassiosirales</taxon>
        <taxon>Thalassiosiraceae</taxon>
        <taxon>Thalassiosira</taxon>
    </lineage>
</organism>
<evidence type="ECO:0000256" key="2">
    <source>
        <dbReference type="SAM" id="SignalP"/>
    </source>
</evidence>
<dbReference type="PaxDb" id="35128-Thaps10232"/>
<proteinExistence type="predicted"/>
<sequence length="409" mass="44712">MPSTPIIFLAVSVATLSRSIIGPSSTASAFTAYSSCNPTRKISFDDVGDIGDPTTSLWSSDVNIQTKQGTKGMIRIPLLVAPSRQAQQDLQHVLETNVIGSSSVSDFFNDVQMQHQSSLLNWEWSCAVPAFGEDCRVFLTLEDDGEDTINGMVVSEPVLVLSLSDKESLVENNNDQTDGGQDLAWVCSRLLECSEALEEVLGIDVISSALRPVVVGLHSSRPPDPGVAAVDAEWSRRQQSQFENLIICNNNGNKASSISRAAEIELWIDKLQTEKFIVMDSSPGEPNESSSPVSRESPLTTSTTNHEFLSDYVAPESTGQGENIRTDQVHFLSRPQALDCGVEEQYDLLMGIANFLNRNIDETKLSETDASKQSLPMSPGTFEKPLTNPSRIQFAEYGQDDFYIVCTIC</sequence>
<evidence type="ECO:0000313" key="4">
    <source>
        <dbReference type="Proteomes" id="UP000001449"/>
    </source>
</evidence>
<feature type="compositionally biased region" description="Polar residues" evidence="1">
    <location>
        <begin position="297"/>
        <end position="307"/>
    </location>
</feature>
<feature type="compositionally biased region" description="Low complexity" evidence="1">
    <location>
        <begin position="281"/>
        <end position="294"/>
    </location>
</feature>